<name>A0ACC2FYI2_DALPE</name>
<sequence>MTARSVAVMGTGVWSPREMMKSRPGPSGKRRAGMRHYETASAGRNQNLLLQLNIRIKTGGAGSTSLLRGLCLQRIVRYVRISAGRILEQEISVGMSVEYVKDEYVSKSHNRKIRCLRAELPTNELDGRRQRQVSQLAGDRICFMLCVEIGQPEPLRRQPACASKNPRLHSDRRLVHRDDRDCHLAVTAIANKRAP</sequence>
<evidence type="ECO:0000313" key="2">
    <source>
        <dbReference type="Proteomes" id="UP001157502"/>
    </source>
</evidence>
<dbReference type="Proteomes" id="UP001157502">
    <property type="component" value="Chromosome 20"/>
</dbReference>
<evidence type="ECO:0000313" key="1">
    <source>
        <dbReference type="EMBL" id="KAJ7996504.1"/>
    </source>
</evidence>
<dbReference type="EMBL" id="CM055747">
    <property type="protein sequence ID" value="KAJ7996504.1"/>
    <property type="molecule type" value="Genomic_DNA"/>
</dbReference>
<keyword evidence="2" id="KW-1185">Reference proteome</keyword>
<proteinExistence type="predicted"/>
<accession>A0ACC2FYI2</accession>
<protein>
    <submittedName>
        <fullName evidence="1">Uncharacterized protein</fullName>
    </submittedName>
</protein>
<gene>
    <name evidence="1" type="ORF">DPEC_G00237740</name>
</gene>
<comment type="caution">
    <text evidence="1">The sequence shown here is derived from an EMBL/GenBank/DDBJ whole genome shotgun (WGS) entry which is preliminary data.</text>
</comment>
<organism evidence="1 2">
    <name type="scientific">Dallia pectoralis</name>
    <name type="common">Alaska blackfish</name>
    <dbReference type="NCBI Taxonomy" id="75939"/>
    <lineage>
        <taxon>Eukaryota</taxon>
        <taxon>Metazoa</taxon>
        <taxon>Chordata</taxon>
        <taxon>Craniata</taxon>
        <taxon>Vertebrata</taxon>
        <taxon>Euteleostomi</taxon>
        <taxon>Actinopterygii</taxon>
        <taxon>Neopterygii</taxon>
        <taxon>Teleostei</taxon>
        <taxon>Protacanthopterygii</taxon>
        <taxon>Esociformes</taxon>
        <taxon>Umbridae</taxon>
        <taxon>Dallia</taxon>
    </lineage>
</organism>
<reference evidence="1" key="1">
    <citation type="submission" date="2021-05" db="EMBL/GenBank/DDBJ databases">
        <authorList>
            <person name="Pan Q."/>
            <person name="Jouanno E."/>
            <person name="Zahm M."/>
            <person name="Klopp C."/>
            <person name="Cabau C."/>
            <person name="Louis A."/>
            <person name="Berthelot C."/>
            <person name="Parey E."/>
            <person name="Roest Crollius H."/>
            <person name="Montfort J."/>
            <person name="Robinson-Rechavi M."/>
            <person name="Bouchez O."/>
            <person name="Lampietro C."/>
            <person name="Lopez Roques C."/>
            <person name="Donnadieu C."/>
            <person name="Postlethwait J."/>
            <person name="Bobe J."/>
            <person name="Dillon D."/>
            <person name="Chandos A."/>
            <person name="von Hippel F."/>
            <person name="Guiguen Y."/>
        </authorList>
    </citation>
    <scope>NUCLEOTIDE SEQUENCE</scope>
    <source>
        <strain evidence="1">YG-Jan2019</strain>
    </source>
</reference>